<evidence type="ECO:0000313" key="1">
    <source>
        <dbReference type="EMBL" id="VIP02803.1"/>
    </source>
</evidence>
<dbReference type="InParanoid" id="A0A6C2YNU6"/>
<dbReference type="RefSeq" id="WP_162657938.1">
    <property type="nucleotide sequence ID" value="NZ_LR593887.1"/>
</dbReference>
<keyword evidence="2" id="KW-1185">Reference proteome</keyword>
<dbReference type="SUPFAM" id="SSF48371">
    <property type="entry name" value="ARM repeat"/>
    <property type="match status" value="1"/>
</dbReference>
<name>A0A6C2YNU6_9BACT</name>
<evidence type="ECO:0000313" key="2">
    <source>
        <dbReference type="Proteomes" id="UP000464378"/>
    </source>
</evidence>
<dbReference type="InterPro" id="IPR016024">
    <property type="entry name" value="ARM-type_fold"/>
</dbReference>
<reference evidence="1" key="1">
    <citation type="submission" date="2019-04" db="EMBL/GenBank/DDBJ databases">
        <authorList>
            <consortium name="Science for Life Laboratories"/>
        </authorList>
    </citation>
    <scope>NUCLEOTIDE SEQUENCE</scope>
    <source>
        <strain evidence="1">MBLW1</strain>
    </source>
</reference>
<accession>A0A6C2YNU6</accession>
<dbReference type="Gene3D" id="1.25.40.290">
    <property type="entry name" value="ARM repeat domains"/>
    <property type="match status" value="1"/>
</dbReference>
<dbReference type="AlphaFoldDB" id="A0A6C2YNU6"/>
<dbReference type="Pfam" id="PF08713">
    <property type="entry name" value="DNA_alkylation"/>
    <property type="match status" value="1"/>
</dbReference>
<gene>
    <name evidence="1" type="ORF">GMBLW1_11570</name>
</gene>
<sequence length="253" mass="28141">MAERRGASSPKNVPAEIRAQLEAGTLETATLAESLAVNLFTLLRNVAEDAPIDDWEREFGDQKIVGRTSGIGRRLAEQFGESAITRFGKHSSDLVRGWVPFVIAAIPGWSLEQRLMHLQPLADDPHFGVREWAWMAMRPHLAEDLPTAIRLLTSWTAHPSANVRRFAVEATRPRGVWCAHLTALKDDPEPGRVLLDPLYADPTKYVQDSVANWLNDAAKSAPNWVRALTADWLTRSDAPATARIVKRALRSLD</sequence>
<evidence type="ECO:0008006" key="3">
    <source>
        <dbReference type="Google" id="ProtNLM"/>
    </source>
</evidence>
<dbReference type="InterPro" id="IPR014825">
    <property type="entry name" value="DNA_alkylation"/>
</dbReference>
<dbReference type="Proteomes" id="UP000464378">
    <property type="component" value="Chromosome"/>
</dbReference>
<proteinExistence type="predicted"/>
<protein>
    <recommendedName>
        <fullName evidence="3">DNA alkylation repair protein</fullName>
    </recommendedName>
</protein>
<dbReference type="EMBL" id="LR586016">
    <property type="protein sequence ID" value="VIP02803.1"/>
    <property type="molecule type" value="Genomic_DNA"/>
</dbReference>
<dbReference type="KEGG" id="tim:GMBLW1_11570"/>
<organism evidence="1">
    <name type="scientific">Tuwongella immobilis</name>
    <dbReference type="NCBI Taxonomy" id="692036"/>
    <lineage>
        <taxon>Bacteria</taxon>
        <taxon>Pseudomonadati</taxon>
        <taxon>Planctomycetota</taxon>
        <taxon>Planctomycetia</taxon>
        <taxon>Gemmatales</taxon>
        <taxon>Gemmataceae</taxon>
        <taxon>Tuwongella</taxon>
    </lineage>
</organism>
<dbReference type="EMBL" id="LR593887">
    <property type="protein sequence ID" value="VTS02497.1"/>
    <property type="molecule type" value="Genomic_DNA"/>
</dbReference>